<evidence type="ECO:0000256" key="1">
    <source>
        <dbReference type="SAM" id="MobiDB-lite"/>
    </source>
</evidence>
<dbReference type="Proteomes" id="UP000325434">
    <property type="component" value="Unassembled WGS sequence"/>
</dbReference>
<protein>
    <submittedName>
        <fullName evidence="2">Uncharacterized protein</fullName>
    </submittedName>
</protein>
<organism evidence="2">
    <name type="scientific">Aspergillus flavus</name>
    <dbReference type="NCBI Taxonomy" id="5059"/>
    <lineage>
        <taxon>Eukaryota</taxon>
        <taxon>Fungi</taxon>
        <taxon>Dikarya</taxon>
        <taxon>Ascomycota</taxon>
        <taxon>Pezizomycotina</taxon>
        <taxon>Eurotiomycetes</taxon>
        <taxon>Eurotiomycetidae</taxon>
        <taxon>Eurotiales</taxon>
        <taxon>Aspergillaceae</taxon>
        <taxon>Aspergillus</taxon>
        <taxon>Aspergillus subgen. Circumdati</taxon>
    </lineage>
</organism>
<sequence>MSALQRRRGAFCEVQEGGPVGRKRAKSDLRAQQSTRRADQLTQSFHWQTGNKKDKLE</sequence>
<feature type="region of interest" description="Disordered" evidence="1">
    <location>
        <begin position="1"/>
        <end position="57"/>
    </location>
</feature>
<dbReference type="AlphaFoldDB" id="A0A5N6H2V3"/>
<proteinExistence type="predicted"/>
<evidence type="ECO:0000313" key="2">
    <source>
        <dbReference type="EMBL" id="KAB8248842.1"/>
    </source>
</evidence>
<name>A0A5N6H2V3_ASPFL</name>
<accession>A0A5N6H2V3</accession>
<dbReference type="EMBL" id="ML734576">
    <property type="protein sequence ID" value="KAB8248842.1"/>
    <property type="molecule type" value="Genomic_DNA"/>
</dbReference>
<gene>
    <name evidence="2" type="ORF">BDV35DRAFT_154678</name>
</gene>
<feature type="compositionally biased region" description="Polar residues" evidence="1">
    <location>
        <begin position="30"/>
        <end position="50"/>
    </location>
</feature>
<reference evidence="2" key="1">
    <citation type="submission" date="2019-04" db="EMBL/GenBank/DDBJ databases">
        <title>Friends and foes A comparative genomics study of 23 Aspergillus species from section Flavi.</title>
        <authorList>
            <consortium name="DOE Joint Genome Institute"/>
            <person name="Kjaerbolling I."/>
            <person name="Vesth T."/>
            <person name="Frisvad J.C."/>
            <person name="Nybo J.L."/>
            <person name="Theobald S."/>
            <person name="Kildgaard S."/>
            <person name="Isbrandt T."/>
            <person name="Kuo A."/>
            <person name="Sato A."/>
            <person name="Lyhne E.K."/>
            <person name="Kogle M.E."/>
            <person name="Wiebenga A."/>
            <person name="Kun R.S."/>
            <person name="Lubbers R.J."/>
            <person name="Makela M.R."/>
            <person name="Barry K."/>
            <person name="Chovatia M."/>
            <person name="Clum A."/>
            <person name="Daum C."/>
            <person name="Haridas S."/>
            <person name="He G."/>
            <person name="LaButti K."/>
            <person name="Lipzen A."/>
            <person name="Mondo S."/>
            <person name="Riley R."/>
            <person name="Salamov A."/>
            <person name="Simmons B.A."/>
            <person name="Magnuson J.K."/>
            <person name="Henrissat B."/>
            <person name="Mortensen U.H."/>
            <person name="Larsen T.O."/>
            <person name="Devries R.P."/>
            <person name="Grigoriev I.V."/>
            <person name="Machida M."/>
            <person name="Baker S.E."/>
            <person name="Andersen M.R."/>
        </authorList>
    </citation>
    <scope>NUCLEOTIDE SEQUENCE [LARGE SCALE GENOMIC DNA]</scope>
    <source>
        <strain evidence="2">CBS 121.62</strain>
    </source>
</reference>